<evidence type="ECO:0000256" key="2">
    <source>
        <dbReference type="ARBA" id="ARBA00009540"/>
    </source>
</evidence>
<evidence type="ECO:0000256" key="5">
    <source>
        <dbReference type="ARBA" id="ARBA00040604"/>
    </source>
</evidence>
<organism evidence="9">
    <name type="scientific">Chaetomium thermophilum (strain DSM 1495 / CBS 144.50 / IMI 039719)</name>
    <name type="common">Thermochaetoides thermophila</name>
    <dbReference type="NCBI Taxonomy" id="759272"/>
    <lineage>
        <taxon>Eukaryota</taxon>
        <taxon>Fungi</taxon>
        <taxon>Dikarya</taxon>
        <taxon>Ascomycota</taxon>
        <taxon>Pezizomycotina</taxon>
        <taxon>Sordariomycetes</taxon>
        <taxon>Sordariomycetidae</taxon>
        <taxon>Sordariales</taxon>
        <taxon>Chaetomiaceae</taxon>
        <taxon>Thermochaetoides</taxon>
    </lineage>
</organism>
<dbReference type="InterPro" id="IPR006571">
    <property type="entry name" value="TLDc_dom"/>
</dbReference>
<evidence type="ECO:0000256" key="1">
    <source>
        <dbReference type="ARBA" id="ARBA00004173"/>
    </source>
</evidence>
<keyword evidence="9" id="KW-1185">Reference proteome</keyword>
<feature type="region of interest" description="Disordered" evidence="6">
    <location>
        <begin position="65"/>
        <end position="103"/>
    </location>
</feature>
<reference evidence="8 9" key="1">
    <citation type="journal article" date="2011" name="Cell">
        <title>Insight into structure and assembly of the nuclear pore complex by utilizing the genome of a eukaryotic thermophile.</title>
        <authorList>
            <person name="Amlacher S."/>
            <person name="Sarges P."/>
            <person name="Flemming D."/>
            <person name="van Noort V."/>
            <person name="Kunze R."/>
            <person name="Devos D.P."/>
            <person name="Arumugam M."/>
            <person name="Bork P."/>
            <person name="Hurt E."/>
        </authorList>
    </citation>
    <scope>NUCLEOTIDE SEQUENCE [LARGE SCALE GENOMIC DNA]</scope>
    <source>
        <strain evidence="9">DSM 1495 / CBS 144.50 / IMI 039719</strain>
    </source>
</reference>
<dbReference type="EMBL" id="GL988044">
    <property type="protein sequence ID" value="EGS19387.1"/>
    <property type="molecule type" value="Genomic_DNA"/>
</dbReference>
<dbReference type="GeneID" id="18258884"/>
<dbReference type="GO" id="GO:0006979">
    <property type="term" value="P:response to oxidative stress"/>
    <property type="evidence" value="ECO:0007669"/>
    <property type="project" value="TreeGrafter"/>
</dbReference>
<gene>
    <name evidence="8" type="ORF">CTHT_0048460</name>
</gene>
<dbReference type="SMART" id="SM00584">
    <property type="entry name" value="TLDc"/>
    <property type="match status" value="1"/>
</dbReference>
<proteinExistence type="inferred from homology"/>
<feature type="domain" description="TLDc" evidence="7">
    <location>
        <begin position="123"/>
        <end position="306"/>
    </location>
</feature>
<evidence type="ECO:0000256" key="3">
    <source>
        <dbReference type="ARBA" id="ARBA00023128"/>
    </source>
</evidence>
<dbReference type="GO" id="GO:0005634">
    <property type="term" value="C:nucleus"/>
    <property type="evidence" value="ECO:0007669"/>
    <property type="project" value="TreeGrafter"/>
</dbReference>
<dbReference type="GO" id="GO:0005739">
    <property type="term" value="C:mitochondrion"/>
    <property type="evidence" value="ECO:0007669"/>
    <property type="project" value="UniProtKB-SubCell"/>
</dbReference>
<evidence type="ECO:0000313" key="9">
    <source>
        <dbReference type="Proteomes" id="UP000008066"/>
    </source>
</evidence>
<accession>G0SB07</accession>
<evidence type="ECO:0000256" key="4">
    <source>
        <dbReference type="ARBA" id="ARBA00037112"/>
    </source>
</evidence>
<dbReference type="HOGENOM" id="CLU_029204_0_1_1"/>
<comment type="function">
    <text evidence="4">May be involved in protection from oxidative damage.</text>
</comment>
<dbReference type="PROSITE" id="PS51886">
    <property type="entry name" value="TLDC"/>
    <property type="match status" value="1"/>
</dbReference>
<dbReference type="KEGG" id="cthr:CTHT_0048460"/>
<keyword evidence="3" id="KW-0496">Mitochondrion</keyword>
<dbReference type="Proteomes" id="UP000008066">
    <property type="component" value="Unassembled WGS sequence"/>
</dbReference>
<dbReference type="PANTHER" id="PTHR23354">
    <property type="entry name" value="NUCLEOLAR PROTEIN 7/ESTROGEN RECEPTOR COACTIVATOR-RELATED"/>
    <property type="match status" value="1"/>
</dbReference>
<name>G0SB07_CHATD</name>
<protein>
    <recommendedName>
        <fullName evidence="5">Oxidation resistance protein 1</fullName>
    </recommendedName>
</protein>
<dbReference type="OMA" id="DEYNTHR"/>
<dbReference type="eggNOG" id="KOG2372">
    <property type="taxonomic scope" value="Eukaryota"/>
</dbReference>
<dbReference type="Pfam" id="PF07534">
    <property type="entry name" value="TLD"/>
    <property type="match status" value="1"/>
</dbReference>
<dbReference type="OrthoDB" id="26679at2759"/>
<sequence length="307" mass="33544">MNLSSSAKHQRPLRSRQSPELGGSSSTPRSTSGACTPTSPGPAPSAFSSFWGGLVRRFSGESTPKYYETSSERHHRRNGTADAVLTKSSRTRTPSPEGGKLTLPPLPPLELVGFAEDTAPSARLLTVQVAEEIRIMVPARLSIVEQWKLVYSLDQDGASLATLYDKCSRYQGKRVGFVLCVRDAGGGLFGAYLSDYPHPAPKYFGTGECFLWRVAVINSRTNDSDEKPPQPEIRFKAFPYSGVNEYYMLCEAHFLSMGAGDGKYGLWLDDSLERGISSRSQTFGNEPLSDEGEKFDVLGVEVWVIGG</sequence>
<feature type="compositionally biased region" description="Low complexity" evidence="6">
    <location>
        <begin position="22"/>
        <end position="46"/>
    </location>
</feature>
<evidence type="ECO:0000259" key="7">
    <source>
        <dbReference type="PROSITE" id="PS51886"/>
    </source>
</evidence>
<dbReference type="PANTHER" id="PTHR23354:SF62">
    <property type="entry name" value="MUSTARD, ISOFORM V"/>
    <property type="match status" value="1"/>
</dbReference>
<comment type="subcellular location">
    <subcellularLocation>
        <location evidence="1">Mitochondrion</location>
    </subcellularLocation>
</comment>
<dbReference type="STRING" id="759272.G0SB07"/>
<evidence type="ECO:0000313" key="8">
    <source>
        <dbReference type="EMBL" id="EGS19387.1"/>
    </source>
</evidence>
<dbReference type="RefSeq" id="XP_006695209.1">
    <property type="nucleotide sequence ID" value="XM_006695146.1"/>
</dbReference>
<evidence type="ECO:0000256" key="6">
    <source>
        <dbReference type="SAM" id="MobiDB-lite"/>
    </source>
</evidence>
<comment type="similarity">
    <text evidence="2">Belongs to the OXR1 family.</text>
</comment>
<dbReference type="AlphaFoldDB" id="G0SB07"/>
<feature type="region of interest" description="Disordered" evidence="6">
    <location>
        <begin position="1"/>
        <end position="46"/>
    </location>
</feature>